<dbReference type="PRINTS" id="PR00461">
    <property type="entry name" value="PLPEROXIDASE"/>
</dbReference>
<keyword evidence="9 13" id="KW-0376">Hydrogen peroxide</keyword>
<protein>
    <recommendedName>
        <fullName evidence="13">Peroxidase</fullName>
        <ecNumber evidence="13">1.11.1.7</ecNumber>
    </recommendedName>
</protein>
<keyword evidence="13" id="KW-0732">Signal</keyword>
<evidence type="ECO:0000256" key="12">
    <source>
        <dbReference type="PIRSR" id="PIRSR600823-4"/>
    </source>
</evidence>
<feature type="non-terminal residue" evidence="17">
    <location>
        <position position="1"/>
    </location>
</feature>
<evidence type="ECO:0000256" key="6">
    <source>
        <dbReference type="ARBA" id="ARBA00022837"/>
    </source>
</evidence>
<feature type="region of interest" description="Disordered" evidence="15">
    <location>
        <begin position="175"/>
        <end position="202"/>
    </location>
</feature>
<dbReference type="GO" id="GO:0005576">
    <property type="term" value="C:extracellular region"/>
    <property type="evidence" value="ECO:0007669"/>
    <property type="project" value="UniProtKB-SubCell"/>
</dbReference>
<keyword evidence="6 11" id="KW-0106">Calcium</keyword>
<evidence type="ECO:0000256" key="13">
    <source>
        <dbReference type="RuleBase" id="RU362060"/>
    </source>
</evidence>
<evidence type="ECO:0000256" key="7">
    <source>
        <dbReference type="ARBA" id="ARBA00023002"/>
    </source>
</evidence>
<evidence type="ECO:0000259" key="16">
    <source>
        <dbReference type="PROSITE" id="PS50873"/>
    </source>
</evidence>
<gene>
    <name evidence="17" type="ORF">EJB05_30447</name>
</gene>
<evidence type="ECO:0000256" key="8">
    <source>
        <dbReference type="ARBA" id="ARBA00023004"/>
    </source>
</evidence>
<feature type="active site" description="Proton acceptor" evidence="10">
    <location>
        <position position="66"/>
    </location>
</feature>
<keyword evidence="7 13" id="KW-0560">Oxidoreductase</keyword>
<keyword evidence="13" id="KW-0964">Secreted</keyword>
<name>A0A5J9UBW4_9POAL</name>
<evidence type="ECO:0000256" key="3">
    <source>
        <dbReference type="ARBA" id="ARBA00022559"/>
    </source>
</evidence>
<feature type="site" description="Transition state stabilizer" evidence="12">
    <location>
        <position position="62"/>
    </location>
</feature>
<comment type="cofactor">
    <cofactor evidence="13">
        <name>heme b</name>
        <dbReference type="ChEBI" id="CHEBI:60344"/>
    </cofactor>
    <text evidence="13">Binds 1 heme b (iron(II)-protoporphyrin IX) group per subunit.</text>
</comment>
<evidence type="ECO:0000256" key="10">
    <source>
        <dbReference type="PIRSR" id="PIRSR600823-1"/>
    </source>
</evidence>
<dbReference type="InterPro" id="IPR019794">
    <property type="entry name" value="Peroxidases_AS"/>
</dbReference>
<feature type="binding site" evidence="11">
    <location>
        <position position="67"/>
    </location>
    <ligand>
        <name>Ca(2+)</name>
        <dbReference type="ChEBI" id="CHEBI:29108"/>
        <label>1</label>
    </ligand>
</feature>
<evidence type="ECO:0000256" key="11">
    <source>
        <dbReference type="PIRSR" id="PIRSR600823-3"/>
    </source>
</evidence>
<feature type="coiled-coil region" evidence="14">
    <location>
        <begin position="144"/>
        <end position="175"/>
    </location>
</feature>
<comment type="catalytic activity">
    <reaction evidence="1 13">
        <text>2 a phenolic donor + H2O2 = 2 a phenolic radical donor + 2 H2O</text>
        <dbReference type="Rhea" id="RHEA:56136"/>
        <dbReference type="ChEBI" id="CHEBI:15377"/>
        <dbReference type="ChEBI" id="CHEBI:16240"/>
        <dbReference type="ChEBI" id="CHEBI:139520"/>
        <dbReference type="ChEBI" id="CHEBI:139521"/>
        <dbReference type="EC" id="1.11.1.7"/>
    </reaction>
</comment>
<dbReference type="GO" id="GO:0006979">
    <property type="term" value="P:response to oxidative stress"/>
    <property type="evidence" value="ECO:0007669"/>
    <property type="project" value="UniProtKB-UniRule"/>
</dbReference>
<comment type="function">
    <text evidence="13">Removal of H(2)O(2), oxidation of toxic reductants, biosynthesis and degradation of lignin, suberization, auxin catabolism, response to environmental stresses such as wounding, pathogen attack and oxidative stress.</text>
</comment>
<keyword evidence="5 11" id="KW-0479">Metal-binding</keyword>
<proteinExistence type="inferred from homology"/>
<feature type="chain" id="PRO_5023968785" description="Peroxidase" evidence="13">
    <location>
        <begin position="26"/>
        <end position="397"/>
    </location>
</feature>
<dbReference type="EC" id="1.11.1.7" evidence="13"/>
<dbReference type="InterPro" id="IPR010255">
    <property type="entry name" value="Haem_peroxidase_sf"/>
</dbReference>
<comment type="caution">
    <text evidence="17">The sequence shown here is derived from an EMBL/GenBank/DDBJ whole genome shotgun (WGS) entry which is preliminary data.</text>
</comment>
<dbReference type="GO" id="GO:0046872">
    <property type="term" value="F:metal ion binding"/>
    <property type="evidence" value="ECO:0007669"/>
    <property type="project" value="UniProtKB-UniRule"/>
</dbReference>
<keyword evidence="14" id="KW-0175">Coiled coil</keyword>
<evidence type="ECO:0000256" key="2">
    <source>
        <dbReference type="ARBA" id="ARBA00004613"/>
    </source>
</evidence>
<sequence>MAATSSFKLWCVVSCALLLATACHGLQVGYYRKTCPNAEALVRAAVKKAVQANPGIGAGLIRMLFHDCFVESSTRYRLRQAWTDRDYADMESSEDENTPYDVATRQGTQVEIGPVLDRVGRDIRRSVNDISNAMSFPAGQPDGESRLRAAMERLQRRLRRVAARMRRELDEELAKWEDGPPANDPNRDTFLNPRSPPTGFEGAPQCHCGRRCVSSASKDIDTWGRRMWKCAQEAFNDLETYPSTLHSVVRLLFHPPLCHQPHHTSAAVARSSTAAVLLLLSYGVQCAAQQGERKVKEGKALQSLDIYFIAKSKVKHCDVLQSFWNGTPGSVGVNSSVRGDSEDRIISSNFGYAQPGHNHAQIDVTVVIADDIYVKKVPTNCSTKRKEIFQIMLHNYG</sequence>
<evidence type="ECO:0000256" key="1">
    <source>
        <dbReference type="ARBA" id="ARBA00000189"/>
    </source>
</evidence>
<keyword evidence="8 13" id="KW-0408">Iron</keyword>
<accession>A0A5J9UBW4</accession>
<dbReference type="PROSITE" id="PS50873">
    <property type="entry name" value="PEROXIDASE_4"/>
    <property type="match status" value="1"/>
</dbReference>
<evidence type="ECO:0000256" key="4">
    <source>
        <dbReference type="ARBA" id="ARBA00022617"/>
    </source>
</evidence>
<dbReference type="Gramene" id="TVU20847">
    <property type="protein sequence ID" value="TVU20847"/>
    <property type="gene ID" value="EJB05_30447"/>
</dbReference>
<keyword evidence="3 13" id="KW-0575">Peroxidase</keyword>
<dbReference type="InterPro" id="IPR002016">
    <property type="entry name" value="Haem_peroxidase"/>
</dbReference>
<dbReference type="InterPro" id="IPR000823">
    <property type="entry name" value="Peroxidase_pln"/>
</dbReference>
<dbReference type="PROSITE" id="PS00436">
    <property type="entry name" value="PEROXIDASE_2"/>
    <property type="match status" value="1"/>
</dbReference>
<evidence type="ECO:0000256" key="5">
    <source>
        <dbReference type="ARBA" id="ARBA00022723"/>
    </source>
</evidence>
<keyword evidence="18" id="KW-1185">Reference proteome</keyword>
<dbReference type="SUPFAM" id="SSF48113">
    <property type="entry name" value="Heme-dependent peroxidases"/>
    <property type="match status" value="1"/>
</dbReference>
<evidence type="ECO:0000256" key="14">
    <source>
        <dbReference type="SAM" id="Coils"/>
    </source>
</evidence>
<feature type="domain" description="Plant heme peroxidase family profile" evidence="16">
    <location>
        <begin position="25"/>
        <end position="110"/>
    </location>
</feature>
<dbReference type="PANTHER" id="PTHR31235">
    <property type="entry name" value="PEROXIDASE 25-RELATED"/>
    <property type="match status" value="1"/>
</dbReference>
<comment type="similarity">
    <text evidence="13">Belongs to the peroxidase family. Classical plant (class III) peroxidase subfamily.</text>
</comment>
<evidence type="ECO:0000256" key="15">
    <source>
        <dbReference type="SAM" id="MobiDB-lite"/>
    </source>
</evidence>
<dbReference type="AlphaFoldDB" id="A0A5J9UBW4"/>
<dbReference type="Gene3D" id="1.10.520.10">
    <property type="match status" value="1"/>
</dbReference>
<dbReference type="GO" id="GO:0140825">
    <property type="term" value="F:lactoperoxidase activity"/>
    <property type="evidence" value="ECO:0007669"/>
    <property type="project" value="UniProtKB-EC"/>
</dbReference>
<dbReference type="GO" id="GO:0020037">
    <property type="term" value="F:heme binding"/>
    <property type="evidence" value="ECO:0007669"/>
    <property type="project" value="UniProtKB-UniRule"/>
</dbReference>
<evidence type="ECO:0000313" key="17">
    <source>
        <dbReference type="EMBL" id="TVU20847.1"/>
    </source>
</evidence>
<dbReference type="GO" id="GO:0042744">
    <property type="term" value="P:hydrogen peroxide catabolic process"/>
    <property type="evidence" value="ECO:0007669"/>
    <property type="project" value="UniProtKB-KW"/>
</dbReference>
<keyword evidence="4 13" id="KW-0349">Heme</keyword>
<comment type="subcellular location">
    <subcellularLocation>
        <location evidence="2 13">Secreted</location>
    </subcellularLocation>
</comment>
<comment type="cofactor">
    <cofactor evidence="11 13">
        <name>Ca(2+)</name>
        <dbReference type="ChEBI" id="CHEBI:29108"/>
    </cofactor>
    <text evidence="11 13">Binds 2 calcium ions per subunit.</text>
</comment>
<evidence type="ECO:0000313" key="18">
    <source>
        <dbReference type="Proteomes" id="UP000324897"/>
    </source>
</evidence>
<evidence type="ECO:0000256" key="9">
    <source>
        <dbReference type="ARBA" id="ARBA00023324"/>
    </source>
</evidence>
<reference evidence="17 18" key="1">
    <citation type="journal article" date="2019" name="Sci. Rep.">
        <title>A high-quality genome of Eragrostis curvula grass provides insights into Poaceae evolution and supports new strategies to enhance forage quality.</title>
        <authorList>
            <person name="Carballo J."/>
            <person name="Santos B.A.C.M."/>
            <person name="Zappacosta D."/>
            <person name="Garbus I."/>
            <person name="Selva J.P."/>
            <person name="Gallo C.A."/>
            <person name="Diaz A."/>
            <person name="Albertini E."/>
            <person name="Caccamo M."/>
            <person name="Echenique V."/>
        </authorList>
    </citation>
    <scope>NUCLEOTIDE SEQUENCE [LARGE SCALE GENOMIC DNA]</scope>
    <source>
        <strain evidence="18">cv. Victoria</strain>
        <tissue evidence="17">Leaf</tissue>
    </source>
</reference>
<dbReference type="Proteomes" id="UP000324897">
    <property type="component" value="Unassembled WGS sequence"/>
</dbReference>
<feature type="signal peptide" evidence="13">
    <location>
        <begin position="1"/>
        <end position="25"/>
    </location>
</feature>
<organism evidence="17 18">
    <name type="scientific">Eragrostis curvula</name>
    <name type="common">weeping love grass</name>
    <dbReference type="NCBI Taxonomy" id="38414"/>
    <lineage>
        <taxon>Eukaryota</taxon>
        <taxon>Viridiplantae</taxon>
        <taxon>Streptophyta</taxon>
        <taxon>Embryophyta</taxon>
        <taxon>Tracheophyta</taxon>
        <taxon>Spermatophyta</taxon>
        <taxon>Magnoliopsida</taxon>
        <taxon>Liliopsida</taxon>
        <taxon>Poales</taxon>
        <taxon>Poaceae</taxon>
        <taxon>PACMAD clade</taxon>
        <taxon>Chloridoideae</taxon>
        <taxon>Eragrostideae</taxon>
        <taxon>Eragrostidinae</taxon>
        <taxon>Eragrostis</taxon>
    </lineage>
</organism>
<feature type="binding site" evidence="11">
    <location>
        <position position="70"/>
    </location>
    <ligand>
        <name>Ca(2+)</name>
        <dbReference type="ChEBI" id="CHEBI:29108"/>
        <label>1</label>
    </ligand>
</feature>
<dbReference type="EMBL" id="RWGY01000026">
    <property type="protein sequence ID" value="TVU20847.1"/>
    <property type="molecule type" value="Genomic_DNA"/>
</dbReference>